<protein>
    <recommendedName>
        <fullName evidence="1">CTLH domain-containing protein</fullName>
    </recommendedName>
</protein>
<feature type="domain" description="CTLH" evidence="1">
    <location>
        <begin position="71"/>
        <end position="128"/>
    </location>
</feature>
<sequence>MNSDRFGISVSEHTLSEQTQLPNPLHAEAPVEVEVPAYRTFCVGACGEDSKRLYSRSLSLERETGVINGKYSDDLLFLRQLILDGQWDNALDFVEPLKSVQDFDFRQFRYTITKYKFFELLCVKLEPGPLHDNDFAVEELVECLKDLEHICPTPEDYRHLCALLTLPKLSDHAEFKNWNPSSARVECFHKLKGEIGFGTGSKDHFCGSACRVTIQTLVAHLLPPTGKDRERQ</sequence>
<dbReference type="OrthoDB" id="187712at2759"/>
<dbReference type="SMART" id="SM00668">
    <property type="entry name" value="CTLH"/>
    <property type="match status" value="1"/>
</dbReference>
<dbReference type="Proteomes" id="UP000230423">
    <property type="component" value="Unassembled WGS sequence"/>
</dbReference>
<evidence type="ECO:0000313" key="2">
    <source>
        <dbReference type="EMBL" id="PIO59714.1"/>
    </source>
</evidence>
<evidence type="ECO:0000313" key="3">
    <source>
        <dbReference type="Proteomes" id="UP000230423"/>
    </source>
</evidence>
<keyword evidence="3" id="KW-1185">Reference proteome</keyword>
<gene>
    <name evidence="2" type="ORF">TELCIR_18812</name>
</gene>
<dbReference type="PROSITE" id="PS50897">
    <property type="entry name" value="CTLH"/>
    <property type="match status" value="1"/>
</dbReference>
<dbReference type="PANTHER" id="PTHR19863:SF5">
    <property type="entry name" value="WD REPEAT-CONTAINING PROTEIN 47"/>
    <property type="match status" value="1"/>
</dbReference>
<dbReference type="InterPro" id="IPR006595">
    <property type="entry name" value="CTLH_C"/>
</dbReference>
<dbReference type="AlphaFoldDB" id="A0A2G9TNZ1"/>
<accession>A0A2G9TNZ1</accession>
<reference evidence="2 3" key="1">
    <citation type="submission" date="2015-09" db="EMBL/GenBank/DDBJ databases">
        <title>Draft genome of the parasitic nematode Teladorsagia circumcincta isolate WARC Sus (inbred).</title>
        <authorList>
            <person name="Mitreva M."/>
        </authorList>
    </citation>
    <scope>NUCLEOTIDE SEQUENCE [LARGE SCALE GENOMIC DNA]</scope>
    <source>
        <strain evidence="2 3">S</strain>
    </source>
</reference>
<name>A0A2G9TNZ1_TELCI</name>
<dbReference type="EMBL" id="KZ357111">
    <property type="protein sequence ID" value="PIO59714.1"/>
    <property type="molecule type" value="Genomic_DNA"/>
</dbReference>
<dbReference type="InterPro" id="IPR040067">
    <property type="entry name" value="WDR47"/>
</dbReference>
<proteinExistence type="predicted"/>
<evidence type="ECO:0000259" key="1">
    <source>
        <dbReference type="PROSITE" id="PS50897"/>
    </source>
</evidence>
<dbReference type="PANTHER" id="PTHR19863">
    <property type="entry name" value="NEMITIN (NEURONAL ENRICHED MAP INTERACTING PROTEIN) HOMOLOG"/>
    <property type="match status" value="1"/>
</dbReference>
<organism evidence="2 3">
    <name type="scientific">Teladorsagia circumcincta</name>
    <name type="common">Brown stomach worm</name>
    <name type="synonym">Ostertagia circumcincta</name>
    <dbReference type="NCBI Taxonomy" id="45464"/>
    <lineage>
        <taxon>Eukaryota</taxon>
        <taxon>Metazoa</taxon>
        <taxon>Ecdysozoa</taxon>
        <taxon>Nematoda</taxon>
        <taxon>Chromadorea</taxon>
        <taxon>Rhabditida</taxon>
        <taxon>Rhabditina</taxon>
        <taxon>Rhabditomorpha</taxon>
        <taxon>Strongyloidea</taxon>
        <taxon>Trichostrongylidae</taxon>
        <taxon>Teladorsagia</taxon>
    </lineage>
</organism>
<feature type="non-terminal residue" evidence="2">
    <location>
        <position position="232"/>
    </location>
</feature>